<keyword evidence="3" id="KW-0064">Aspartyl protease</keyword>
<dbReference type="PANTHER" id="PTHR30302">
    <property type="entry name" value="HYDROGENASE 1 MATURATION PROTEASE"/>
    <property type="match status" value="1"/>
</dbReference>
<name>A0ABT1TEC3_9GAMM</name>
<dbReference type="GO" id="GO:0008233">
    <property type="term" value="F:peptidase activity"/>
    <property type="evidence" value="ECO:0007669"/>
    <property type="project" value="UniProtKB-KW"/>
</dbReference>
<organism evidence="5 6">
    <name type="scientific">Methylomonas subterranea</name>
    <dbReference type="NCBI Taxonomy" id="2952225"/>
    <lineage>
        <taxon>Bacteria</taxon>
        <taxon>Pseudomonadati</taxon>
        <taxon>Pseudomonadota</taxon>
        <taxon>Gammaproteobacteria</taxon>
        <taxon>Methylococcales</taxon>
        <taxon>Methylococcaceae</taxon>
        <taxon>Methylomonas</taxon>
    </lineage>
</organism>
<comment type="caution">
    <text evidence="5">The sequence shown here is derived from an EMBL/GenBank/DDBJ whole genome shotgun (WGS) entry which is preliminary data.</text>
</comment>
<evidence type="ECO:0000256" key="2">
    <source>
        <dbReference type="ARBA" id="ARBA00022670"/>
    </source>
</evidence>
<reference evidence="5 6" key="1">
    <citation type="submission" date="2022-07" db="EMBL/GenBank/DDBJ databases">
        <title>Methylomonas rivi sp. nov., Methylomonas rosea sp. nov., Methylomonas aureus sp. nov. and Methylomonas subterranea sp. nov., four novel methanotrophs isolated from a freshwater creek and the deep terrestrial subsurface.</title>
        <authorList>
            <person name="Abin C."/>
            <person name="Sankaranarayanan K."/>
            <person name="Garner C."/>
            <person name="Sindelar R."/>
            <person name="Kotary K."/>
            <person name="Garner R."/>
            <person name="Barclay S."/>
            <person name="Lawson P."/>
            <person name="Krumholz L."/>
        </authorList>
    </citation>
    <scope>NUCLEOTIDE SEQUENCE [LARGE SCALE GENOMIC DNA]</scope>
    <source>
        <strain evidence="5 6">SURF-2</strain>
    </source>
</reference>
<dbReference type="EMBL" id="JANIBJ010000010">
    <property type="protein sequence ID" value="MCQ8103811.1"/>
    <property type="molecule type" value="Genomic_DNA"/>
</dbReference>
<dbReference type="SUPFAM" id="SSF53163">
    <property type="entry name" value="HybD-like"/>
    <property type="match status" value="1"/>
</dbReference>
<dbReference type="InterPro" id="IPR023430">
    <property type="entry name" value="Pept_HybD-like_dom_sf"/>
</dbReference>
<evidence type="ECO:0000256" key="4">
    <source>
        <dbReference type="ARBA" id="ARBA00022801"/>
    </source>
</evidence>
<gene>
    <name evidence="5" type="ORF">NP590_06825</name>
</gene>
<keyword evidence="4" id="KW-0378">Hydrolase</keyword>
<dbReference type="CDD" id="cd00518">
    <property type="entry name" value="H2MP"/>
    <property type="match status" value="1"/>
</dbReference>
<evidence type="ECO:0000256" key="3">
    <source>
        <dbReference type="ARBA" id="ARBA00022750"/>
    </source>
</evidence>
<dbReference type="Gene3D" id="3.40.50.1450">
    <property type="entry name" value="HybD-like"/>
    <property type="match status" value="1"/>
</dbReference>
<proteinExistence type="inferred from homology"/>
<dbReference type="GO" id="GO:0006508">
    <property type="term" value="P:proteolysis"/>
    <property type="evidence" value="ECO:0007669"/>
    <property type="project" value="UniProtKB-KW"/>
</dbReference>
<accession>A0ABT1TEC3</accession>
<keyword evidence="6" id="KW-1185">Reference proteome</keyword>
<dbReference type="NCBIfam" id="TIGR00072">
    <property type="entry name" value="hydrog_prot"/>
    <property type="match status" value="1"/>
</dbReference>
<evidence type="ECO:0000313" key="5">
    <source>
        <dbReference type="EMBL" id="MCQ8103811.1"/>
    </source>
</evidence>
<comment type="similarity">
    <text evidence="1">Belongs to the peptidase A31 family.</text>
</comment>
<dbReference type="Pfam" id="PF01750">
    <property type="entry name" value="HycI"/>
    <property type="match status" value="1"/>
</dbReference>
<dbReference type="Proteomes" id="UP001524499">
    <property type="component" value="Unassembled WGS sequence"/>
</dbReference>
<dbReference type="InterPro" id="IPR000671">
    <property type="entry name" value="Peptidase_A31"/>
</dbReference>
<dbReference type="RefSeq" id="WP_256601554.1">
    <property type="nucleotide sequence ID" value="NZ_JANIBJ010000010.1"/>
</dbReference>
<dbReference type="PRINTS" id="PR00446">
    <property type="entry name" value="HYDRGNUPTAKE"/>
</dbReference>
<dbReference type="PANTHER" id="PTHR30302:SF1">
    <property type="entry name" value="HYDROGENASE 2 MATURATION PROTEASE"/>
    <property type="match status" value="1"/>
</dbReference>
<keyword evidence="2 5" id="KW-0645">Protease</keyword>
<evidence type="ECO:0000256" key="1">
    <source>
        <dbReference type="ARBA" id="ARBA00006814"/>
    </source>
</evidence>
<evidence type="ECO:0000313" key="6">
    <source>
        <dbReference type="Proteomes" id="UP001524499"/>
    </source>
</evidence>
<protein>
    <submittedName>
        <fullName evidence="5">Hydrogenase maturation protease</fullName>
    </submittedName>
</protein>
<sequence length="150" mass="15950">MPKRRVLCFGNELHGDDGFGIRVFQSLRLQTWPADVELCNAGIAGLDALGLLRGCRQAILVDALAGRGNIGQICILKPEDLSVRQQSPTGHGLGLAYLLEALKIFRAPPPEILIVGVEVEGVQAFCLGLSAAAEGAVPEAVRVIRELLSV</sequence>